<dbReference type="EMBL" id="CAAALY010246696">
    <property type="protein sequence ID" value="VEL33945.1"/>
    <property type="molecule type" value="Genomic_DNA"/>
</dbReference>
<evidence type="ECO:0000313" key="1">
    <source>
        <dbReference type="EMBL" id="VEL33945.1"/>
    </source>
</evidence>
<protein>
    <submittedName>
        <fullName evidence="1">Uncharacterized protein</fullName>
    </submittedName>
</protein>
<evidence type="ECO:0000313" key="2">
    <source>
        <dbReference type="Proteomes" id="UP000784294"/>
    </source>
</evidence>
<organism evidence="1 2">
    <name type="scientific">Protopolystoma xenopodis</name>
    <dbReference type="NCBI Taxonomy" id="117903"/>
    <lineage>
        <taxon>Eukaryota</taxon>
        <taxon>Metazoa</taxon>
        <taxon>Spiralia</taxon>
        <taxon>Lophotrochozoa</taxon>
        <taxon>Platyhelminthes</taxon>
        <taxon>Monogenea</taxon>
        <taxon>Polyopisthocotylea</taxon>
        <taxon>Polystomatidea</taxon>
        <taxon>Polystomatidae</taxon>
        <taxon>Protopolystoma</taxon>
    </lineage>
</organism>
<keyword evidence="2" id="KW-1185">Reference proteome</keyword>
<proteinExistence type="predicted"/>
<reference evidence="1" key="1">
    <citation type="submission" date="2018-11" db="EMBL/GenBank/DDBJ databases">
        <authorList>
            <consortium name="Pathogen Informatics"/>
        </authorList>
    </citation>
    <scope>NUCLEOTIDE SEQUENCE</scope>
</reference>
<sequence length="175" mass="19650">MLQSLPDAPDSTFGLLAKAETPSIPFLTACPSKIYRRCFLSGHHGPSRTQFSACWLQADTKRRRGCSPFPRLISSPASGILFVEFDWRDKCQFITTRLLYAARPVHRWPARGNSFPATRQVIPCSCFEFLLEGITSLLDAVDQSGEADEVGWDIVKRRHSLATWQSEDARRSSSS</sequence>
<comment type="caution">
    <text evidence="1">The sequence shown here is derived from an EMBL/GenBank/DDBJ whole genome shotgun (WGS) entry which is preliminary data.</text>
</comment>
<dbReference type="Proteomes" id="UP000784294">
    <property type="component" value="Unassembled WGS sequence"/>
</dbReference>
<name>A0A448XCZ4_9PLAT</name>
<gene>
    <name evidence="1" type="ORF">PXEA_LOCUS27385</name>
</gene>
<accession>A0A448XCZ4</accession>
<dbReference type="AlphaFoldDB" id="A0A448XCZ4"/>